<sequence length="414" mass="47759">MELEEDDIPVIILDPGTWMIKIGFANDDLPTLQIPCLYLEKELANSRVVKFGVDAVEDYMLIKYGGAKSDKEKEKTPDIYSELVSMKMTFADPRHPLSNNDFAHLLELYNHLIKQLNISTSDYSLLVAIPEAVEKLYISNLLNWAFKNHNFISISFIYNSLAAAYYYGLKTAIVIDLGENGSRITPIAENHGAFLESARNSEIGGHLISKYISNFVKINDNYIDYILVQNYKELNSYVSLNIDRNIKIATDCNGLNKPYKIPYTNLYIDPKAEVLCHEIYFQPEFLAHLPGNFYKQNIISLSHLVFESVCSCPMDLRKQILNNIVLVGGVSNCINIRERLHKEMKHILRLKNYSENTKIYIKHMRMSDIASYLGCKKYGKILYFNKKKWVTRQEYYTLAKNQVMQKLLVWANVL</sequence>
<reference evidence="3 4" key="1">
    <citation type="submission" date="2016-06" db="EMBL/GenBank/DDBJ databases">
        <authorList>
            <consortium name="Pathogen Informatics"/>
        </authorList>
    </citation>
    <scope>NUCLEOTIDE SEQUENCE [LARGE SCALE GENOMIC DNA]</scope>
    <source>
        <strain evidence="3">PmlGA01</strain>
    </source>
</reference>
<organism evidence="3 4">
    <name type="scientific">Plasmodium malariae</name>
    <dbReference type="NCBI Taxonomy" id="5858"/>
    <lineage>
        <taxon>Eukaryota</taxon>
        <taxon>Sar</taxon>
        <taxon>Alveolata</taxon>
        <taxon>Apicomplexa</taxon>
        <taxon>Aconoidasida</taxon>
        <taxon>Haemosporida</taxon>
        <taxon>Plasmodiidae</taxon>
        <taxon>Plasmodium</taxon>
        <taxon>Plasmodium (Plasmodium)</taxon>
    </lineage>
</organism>
<protein>
    <submittedName>
        <fullName evidence="3">Actin-like protein, putative</fullName>
    </submittedName>
</protein>
<proteinExistence type="inferred from homology"/>
<evidence type="ECO:0000256" key="1">
    <source>
        <dbReference type="ARBA" id="ARBA00049360"/>
    </source>
</evidence>
<evidence type="ECO:0000313" key="4">
    <source>
        <dbReference type="Proteomes" id="UP000219799"/>
    </source>
</evidence>
<evidence type="ECO:0000256" key="2">
    <source>
        <dbReference type="RuleBase" id="RU000487"/>
    </source>
</evidence>
<comment type="catalytic activity">
    <reaction evidence="1">
        <text>ATP + H2O = ADP + phosphate + H(+)</text>
        <dbReference type="Rhea" id="RHEA:13065"/>
        <dbReference type="ChEBI" id="CHEBI:15377"/>
        <dbReference type="ChEBI" id="CHEBI:15378"/>
        <dbReference type="ChEBI" id="CHEBI:30616"/>
        <dbReference type="ChEBI" id="CHEBI:43474"/>
        <dbReference type="ChEBI" id="CHEBI:456216"/>
    </reaction>
</comment>
<dbReference type="EMBL" id="LT594491">
    <property type="protein sequence ID" value="SBT70386.1"/>
    <property type="molecule type" value="Genomic_DNA"/>
</dbReference>
<accession>A0A1C3KA34</accession>
<gene>
    <name evidence="3" type="primary">PmlGA01_030011700</name>
    <name evidence="3" type="ORF">PMLGA01_030011700</name>
</gene>
<dbReference type="Gene3D" id="3.90.640.10">
    <property type="entry name" value="Actin, Chain A, domain 4"/>
    <property type="match status" value="1"/>
</dbReference>
<dbReference type="SMART" id="SM00268">
    <property type="entry name" value="ACTIN"/>
    <property type="match status" value="1"/>
</dbReference>
<evidence type="ECO:0000313" key="3">
    <source>
        <dbReference type="EMBL" id="SBT70386.1"/>
    </source>
</evidence>
<dbReference type="InterPro" id="IPR043129">
    <property type="entry name" value="ATPase_NBD"/>
</dbReference>
<dbReference type="VEuPathDB" id="PlasmoDB:PmUG01_03019900"/>
<name>A0A1C3KA34_PLAMA</name>
<comment type="similarity">
    <text evidence="2">Belongs to the actin family.</text>
</comment>
<dbReference type="Proteomes" id="UP000219799">
    <property type="component" value="Chromosome 3"/>
</dbReference>
<dbReference type="Pfam" id="PF00022">
    <property type="entry name" value="Actin"/>
    <property type="match status" value="2"/>
</dbReference>
<dbReference type="PANTHER" id="PTHR11937">
    <property type="entry name" value="ACTIN"/>
    <property type="match status" value="1"/>
</dbReference>
<dbReference type="Gene3D" id="3.30.420.40">
    <property type="match status" value="2"/>
</dbReference>
<dbReference type="CDD" id="cd10169">
    <property type="entry name" value="ASKHA_NBD_actin-like"/>
    <property type="match status" value="1"/>
</dbReference>
<dbReference type="AlphaFoldDB" id="A0A1C3KA34"/>
<dbReference type="SUPFAM" id="SSF53067">
    <property type="entry name" value="Actin-like ATPase domain"/>
    <property type="match status" value="2"/>
</dbReference>
<dbReference type="InterPro" id="IPR004000">
    <property type="entry name" value="Actin"/>
</dbReference>